<proteinExistence type="predicted"/>
<dbReference type="EMBL" id="AGNK02001053">
    <property type="status" value="NOT_ANNOTATED_CDS"/>
    <property type="molecule type" value="Genomic_DNA"/>
</dbReference>
<reference evidence="1" key="2">
    <citation type="submission" date="2018-08" db="UniProtKB">
        <authorList>
            <consortium name="EnsemblPlants"/>
        </authorList>
    </citation>
    <scope>IDENTIFICATION</scope>
    <source>
        <strain evidence="1">Yugu1</strain>
    </source>
</reference>
<keyword evidence="2" id="KW-1185">Reference proteome</keyword>
<dbReference type="HOGENOM" id="CLU_3127811_0_0_1"/>
<reference evidence="2" key="1">
    <citation type="journal article" date="2012" name="Nat. Biotechnol.">
        <title>Reference genome sequence of the model plant Setaria.</title>
        <authorList>
            <person name="Bennetzen J.L."/>
            <person name="Schmutz J."/>
            <person name="Wang H."/>
            <person name="Percifield R."/>
            <person name="Hawkins J."/>
            <person name="Pontaroli A.C."/>
            <person name="Estep M."/>
            <person name="Feng L."/>
            <person name="Vaughn J.N."/>
            <person name="Grimwood J."/>
            <person name="Jenkins J."/>
            <person name="Barry K."/>
            <person name="Lindquist E."/>
            <person name="Hellsten U."/>
            <person name="Deshpande S."/>
            <person name="Wang X."/>
            <person name="Wu X."/>
            <person name="Mitros T."/>
            <person name="Triplett J."/>
            <person name="Yang X."/>
            <person name="Ye C.Y."/>
            <person name="Mauro-Herrera M."/>
            <person name="Wang L."/>
            <person name="Li P."/>
            <person name="Sharma M."/>
            <person name="Sharma R."/>
            <person name="Ronald P.C."/>
            <person name="Panaud O."/>
            <person name="Kellogg E.A."/>
            <person name="Brutnell T.P."/>
            <person name="Doust A.N."/>
            <person name="Tuskan G.A."/>
            <person name="Rokhsar D."/>
            <person name="Devos K.M."/>
        </authorList>
    </citation>
    <scope>NUCLEOTIDE SEQUENCE [LARGE SCALE GENOMIC DNA]</scope>
    <source>
        <strain evidence="2">cv. Yugu1</strain>
    </source>
</reference>
<accession>K3ZZ17</accession>
<dbReference type="Gramene" id="KQL24325">
    <property type="protein sequence ID" value="KQL24325"/>
    <property type="gene ID" value="SETIT_031849mg"/>
</dbReference>
<protein>
    <submittedName>
        <fullName evidence="1">Uncharacterized protein</fullName>
    </submittedName>
</protein>
<dbReference type="AlphaFoldDB" id="K3ZZ17"/>
<evidence type="ECO:0000313" key="1">
    <source>
        <dbReference type="EnsemblPlants" id="KQL24325"/>
    </source>
</evidence>
<sequence length="50" mass="5987">MNDQINGKFLDQHNGKRWYSNTEQVMETLLKDALMQGTMVQLRKEHFHHS</sequence>
<dbReference type="InParanoid" id="K3ZZ17"/>
<dbReference type="Proteomes" id="UP000004995">
    <property type="component" value="Unassembled WGS sequence"/>
</dbReference>
<name>K3ZZ17_SETIT</name>
<evidence type="ECO:0000313" key="2">
    <source>
        <dbReference type="Proteomes" id="UP000004995"/>
    </source>
</evidence>
<organism evidence="1 2">
    <name type="scientific">Setaria italica</name>
    <name type="common">Foxtail millet</name>
    <name type="synonym">Panicum italicum</name>
    <dbReference type="NCBI Taxonomy" id="4555"/>
    <lineage>
        <taxon>Eukaryota</taxon>
        <taxon>Viridiplantae</taxon>
        <taxon>Streptophyta</taxon>
        <taxon>Embryophyta</taxon>
        <taxon>Tracheophyta</taxon>
        <taxon>Spermatophyta</taxon>
        <taxon>Magnoliopsida</taxon>
        <taxon>Liliopsida</taxon>
        <taxon>Poales</taxon>
        <taxon>Poaceae</taxon>
        <taxon>PACMAD clade</taxon>
        <taxon>Panicoideae</taxon>
        <taxon>Panicodae</taxon>
        <taxon>Paniceae</taxon>
        <taxon>Cenchrinae</taxon>
        <taxon>Setaria</taxon>
    </lineage>
</organism>
<dbReference type="EnsemblPlants" id="KQL24325">
    <property type="protein sequence ID" value="KQL24325"/>
    <property type="gene ID" value="SETIT_031849mg"/>
</dbReference>